<accession>R7YHZ9</accession>
<sequence>MGEDENTAAFDVVMAGEANNDGNTITVKVPSDSDGAAATVIGSTMMNMQKDMHTISAYRNILTK</sequence>
<dbReference type="RefSeq" id="XP_007776837.1">
    <property type="nucleotide sequence ID" value="XM_007778647.1"/>
</dbReference>
<protein>
    <submittedName>
        <fullName evidence="1">Uncharacterized protein</fullName>
    </submittedName>
</protein>
<evidence type="ECO:0000313" key="2">
    <source>
        <dbReference type="Proteomes" id="UP000016924"/>
    </source>
</evidence>
<name>R7YHZ9_CONA1</name>
<gene>
    <name evidence="1" type="ORF">W97_00735</name>
</gene>
<evidence type="ECO:0000313" key="1">
    <source>
        <dbReference type="EMBL" id="EON61520.1"/>
    </source>
</evidence>
<dbReference type="HOGENOM" id="CLU_2867563_0_0_1"/>
<keyword evidence="2" id="KW-1185">Reference proteome</keyword>
<reference evidence="2" key="1">
    <citation type="submission" date="2012-06" db="EMBL/GenBank/DDBJ databases">
        <title>The genome sequence of Coniosporium apollinis CBS 100218.</title>
        <authorList>
            <consortium name="The Broad Institute Genome Sequencing Platform"/>
            <person name="Cuomo C."/>
            <person name="Gorbushina A."/>
            <person name="Noack S."/>
            <person name="Walker B."/>
            <person name="Young S.K."/>
            <person name="Zeng Q."/>
            <person name="Gargeya S."/>
            <person name="Fitzgerald M."/>
            <person name="Haas B."/>
            <person name="Abouelleil A."/>
            <person name="Alvarado L."/>
            <person name="Arachchi H.M."/>
            <person name="Berlin A.M."/>
            <person name="Chapman S.B."/>
            <person name="Goldberg J."/>
            <person name="Griggs A."/>
            <person name="Gujja S."/>
            <person name="Hansen M."/>
            <person name="Howarth C."/>
            <person name="Imamovic A."/>
            <person name="Larimer J."/>
            <person name="McCowan C."/>
            <person name="Montmayeur A."/>
            <person name="Murphy C."/>
            <person name="Neiman D."/>
            <person name="Pearson M."/>
            <person name="Priest M."/>
            <person name="Roberts A."/>
            <person name="Saif S."/>
            <person name="Shea T."/>
            <person name="Sisk P."/>
            <person name="Sykes S."/>
            <person name="Wortman J."/>
            <person name="Nusbaum C."/>
            <person name="Birren B."/>
        </authorList>
    </citation>
    <scope>NUCLEOTIDE SEQUENCE [LARGE SCALE GENOMIC DNA]</scope>
    <source>
        <strain evidence="2">CBS 100218</strain>
    </source>
</reference>
<dbReference type="EMBL" id="JH767556">
    <property type="protein sequence ID" value="EON61520.1"/>
    <property type="molecule type" value="Genomic_DNA"/>
</dbReference>
<dbReference type="Proteomes" id="UP000016924">
    <property type="component" value="Unassembled WGS sequence"/>
</dbReference>
<organism evidence="1 2">
    <name type="scientific">Coniosporium apollinis (strain CBS 100218)</name>
    <name type="common">Rock-inhabiting black yeast</name>
    <dbReference type="NCBI Taxonomy" id="1168221"/>
    <lineage>
        <taxon>Eukaryota</taxon>
        <taxon>Fungi</taxon>
        <taxon>Dikarya</taxon>
        <taxon>Ascomycota</taxon>
        <taxon>Pezizomycotina</taxon>
        <taxon>Dothideomycetes</taxon>
        <taxon>Dothideomycetes incertae sedis</taxon>
        <taxon>Coniosporium</taxon>
    </lineage>
</organism>
<proteinExistence type="predicted"/>
<dbReference type="AlphaFoldDB" id="R7YHZ9"/>
<dbReference type="GeneID" id="19898046"/>